<dbReference type="HOGENOM" id="CLU_012632_0_0_1"/>
<feature type="compositionally biased region" description="Polar residues" evidence="2">
    <location>
        <begin position="579"/>
        <end position="600"/>
    </location>
</feature>
<dbReference type="OrthoDB" id="5572782at2759"/>
<gene>
    <name evidence="3" type="ORF">SU7_0805</name>
</gene>
<dbReference type="Proteomes" id="UP000006968">
    <property type="component" value="Chromosome V"/>
</dbReference>
<keyword evidence="1" id="KW-0175">Coiled coil</keyword>
<feature type="compositionally biased region" description="Polar residues" evidence="2">
    <location>
        <begin position="553"/>
        <end position="562"/>
    </location>
</feature>
<evidence type="ECO:0000256" key="2">
    <source>
        <dbReference type="SAM" id="MobiDB-lite"/>
    </source>
</evidence>
<feature type="region of interest" description="Disordered" evidence="2">
    <location>
        <begin position="874"/>
        <end position="980"/>
    </location>
</feature>
<feature type="compositionally biased region" description="Low complexity" evidence="2">
    <location>
        <begin position="494"/>
        <end position="509"/>
    </location>
</feature>
<evidence type="ECO:0000256" key="1">
    <source>
        <dbReference type="SAM" id="Coils"/>
    </source>
</evidence>
<feature type="compositionally biased region" description="Low complexity" evidence="2">
    <location>
        <begin position="563"/>
        <end position="574"/>
    </location>
</feature>
<feature type="compositionally biased region" description="Low complexity" evidence="2">
    <location>
        <begin position="919"/>
        <end position="928"/>
    </location>
</feature>
<name>J8Q362_SACAR</name>
<sequence>MSVSVITTVLACLWLSYRLYKFLTIPVSSIVSTLKIKTPPATKVSIDKIATDSLTIHWENEPVKAEKDTDADRNFISHYLLYLNNTQLAIFPNNPNSLYTCCSITGLEAETQYQLDFITINNKGFINKLPSIYSMTKAREVNEALKTRKWRRNTITSSTTIQPSKVKVDLSSLTSHCSSVSLSTFTSTIPNNSASNGSSLPAYTSLTTLKHLNSFSIDDLKKILICAQEDLHDVLSQQTSLLQDFQESKLELELELDNLKTHWSHEIDLRKSLKSNIKSLENSKLLTDLKIEKINKKIEKSREKISKMHNDMQNWAQEDAELLSRDTIKEKYLKLLNESNASVTKINKQIVSLQDEISNAEDSNKKLKAVRKSLVTSIVVNANVENDKLVTNGELSAVLKKLVEFTQEKNGFSSNSAEEFLSKLNADSSLIKLIKQELNIDQDLEANWKLQRSKLLRKISVLENQFNEMSLNNQTLKTKLMVQPYKSNGDSLVATSSNNSAENNRSAGSIQLPLSNNMSRTGSIDLISNNNKSASISNINGDSAPPSRLHNHISYSPSNEPIQPSSSLLSQLTQDNDNRSMLSNQISSNTENQHHPSSYSHALPTTAIANATATATGTNGNSKSNFWNATQFAQPSHQQETPELDQAFEYDNANHLISGLQNMIYDETDYPDNISNYSKGFTTDELDNYWTKQQPQVRSRNDNLFPTKGTPMSSFKANPVLSPYSNSHLRQNSNTNNTNVMHPQSLLAATLNDPSLQSFVRGGSFYNVPQPGTPLQNNNNGNETANLSPRISNDFNMLVPNLSPPLSSDISIVPGNNTSTTPSRSNILTMNHQTTTDSNTLLGRLHGVGDQIDPTSVISADPTTGRLFHASSPTFNTIWTPMTSQLPPASDEDYHLDAPMTPKMPSKGLSKPSHKRNQSNSSISSAWSKFKHKSASSSGNAEADIQDSSTPSTSPSGRRMSKLLSKSGMNNLFNPHSHDS</sequence>
<evidence type="ECO:0000313" key="4">
    <source>
        <dbReference type="Proteomes" id="UP000006968"/>
    </source>
</evidence>
<feature type="region of interest" description="Disordered" evidence="2">
    <location>
        <begin position="491"/>
        <end position="515"/>
    </location>
</feature>
<comment type="caution">
    <text evidence="3">The sequence shown here is derived from an EMBL/GenBank/DDBJ whole genome shotgun (WGS) entry which is preliminary data.</text>
</comment>
<organism evidence="3 4">
    <name type="scientific">Saccharomyces arboricola (strain H-6 / AS 2.3317 / CBS 10644)</name>
    <name type="common">Yeast</name>
    <dbReference type="NCBI Taxonomy" id="1160507"/>
    <lineage>
        <taxon>Eukaryota</taxon>
        <taxon>Fungi</taxon>
        <taxon>Dikarya</taxon>
        <taxon>Ascomycota</taxon>
        <taxon>Saccharomycotina</taxon>
        <taxon>Saccharomycetes</taxon>
        <taxon>Saccharomycetales</taxon>
        <taxon>Saccharomycetaceae</taxon>
        <taxon>Saccharomyces</taxon>
    </lineage>
</organism>
<evidence type="ECO:0000313" key="3">
    <source>
        <dbReference type="EMBL" id="EJS44093.1"/>
    </source>
</evidence>
<keyword evidence="4" id="KW-1185">Reference proteome</keyword>
<dbReference type="AlphaFoldDB" id="J8Q362"/>
<feature type="compositionally biased region" description="Polar residues" evidence="2">
    <location>
        <begin position="874"/>
        <end position="887"/>
    </location>
</feature>
<feature type="coiled-coil region" evidence="1">
    <location>
        <begin position="291"/>
        <end position="370"/>
    </location>
</feature>
<accession>J8Q362</accession>
<proteinExistence type="predicted"/>
<feature type="region of interest" description="Disordered" evidence="2">
    <location>
        <begin position="693"/>
        <end position="715"/>
    </location>
</feature>
<feature type="region of interest" description="Disordered" evidence="2">
    <location>
        <begin position="537"/>
        <end position="600"/>
    </location>
</feature>
<reference evidence="3 4" key="1">
    <citation type="journal article" date="2013" name="BMC Genomics">
        <title>High quality de novo sequencing and assembly of the Saccharomyces arboricolus genome.</title>
        <authorList>
            <person name="Liti G."/>
            <person name="Nguyen Ba A.N."/>
            <person name="Blythe M."/>
            <person name="Mueller C.A."/>
            <person name="Bergstroem A."/>
            <person name="Cubillos F.A."/>
            <person name="Dafhnis-Calas F."/>
            <person name="Khoshraftar S."/>
            <person name="Malla S."/>
            <person name="Mehta N."/>
            <person name="Siow C.C."/>
            <person name="Warringer J."/>
            <person name="Moses A.M."/>
            <person name="Louis E.J."/>
            <person name="Nieduszynski C.A."/>
        </authorList>
    </citation>
    <scope>NUCLEOTIDE SEQUENCE [LARGE SCALE GENOMIC DNA]</scope>
    <source>
        <strain evidence="4">H-6 / AS 2.3317 / CBS 10644</strain>
    </source>
</reference>
<dbReference type="EMBL" id="ALIE01000051">
    <property type="protein sequence ID" value="EJS44093.1"/>
    <property type="molecule type" value="Genomic_DNA"/>
</dbReference>
<protein>
    <submittedName>
        <fullName evidence="3">YEL043W</fullName>
    </submittedName>
</protein>